<protein>
    <recommendedName>
        <fullName evidence="4">HpcH/HpaI aldolase/citrate lyase domain-containing protein</fullName>
    </recommendedName>
</protein>
<evidence type="ECO:0000313" key="5">
    <source>
        <dbReference type="EMBL" id="BDZ39307.1"/>
    </source>
</evidence>
<dbReference type="InterPro" id="IPR005000">
    <property type="entry name" value="Aldolase/citrate-lyase_domain"/>
</dbReference>
<feature type="domain" description="HpcH/HpaI aldolase/citrate lyase" evidence="4">
    <location>
        <begin position="1"/>
        <end position="75"/>
    </location>
</feature>
<keyword evidence="6" id="KW-1185">Reference proteome</keyword>
<gene>
    <name evidence="5" type="ORF">GCM10025863_19210</name>
</gene>
<dbReference type="Proteomes" id="UP001321543">
    <property type="component" value="Chromosome"/>
</dbReference>
<dbReference type="SUPFAM" id="SSF51621">
    <property type="entry name" value="Phosphoenolpyruvate/pyruvate domain"/>
    <property type="match status" value="1"/>
</dbReference>
<dbReference type="InterPro" id="IPR040442">
    <property type="entry name" value="Pyrv_kinase-like_dom_sf"/>
</dbReference>
<reference evidence="6" key="1">
    <citation type="journal article" date="2019" name="Int. J. Syst. Evol. Microbiol.">
        <title>The Global Catalogue of Microorganisms (GCM) 10K type strain sequencing project: providing services to taxonomists for standard genome sequencing and annotation.</title>
        <authorList>
            <consortium name="The Broad Institute Genomics Platform"/>
            <consortium name="The Broad Institute Genome Sequencing Center for Infectious Disease"/>
            <person name="Wu L."/>
            <person name="Ma J."/>
        </authorList>
    </citation>
    <scope>NUCLEOTIDE SEQUENCE [LARGE SCALE GENOMIC DNA]</scope>
    <source>
        <strain evidence="6">NBRC 106310</strain>
    </source>
</reference>
<dbReference type="PANTHER" id="PTHR32308">
    <property type="entry name" value="LYASE BETA SUBUNIT, PUTATIVE (AFU_ORTHOLOGUE AFUA_4G13030)-RELATED"/>
    <property type="match status" value="1"/>
</dbReference>
<dbReference type="PANTHER" id="PTHR32308:SF0">
    <property type="entry name" value="HPCH_HPAI ALDOLASE_CITRATE LYASE DOMAIN-CONTAINING PROTEIN"/>
    <property type="match status" value="1"/>
</dbReference>
<evidence type="ECO:0000259" key="4">
    <source>
        <dbReference type="Pfam" id="PF03328"/>
    </source>
</evidence>
<dbReference type="EMBL" id="AP027728">
    <property type="protein sequence ID" value="BDZ39307.1"/>
    <property type="molecule type" value="Genomic_DNA"/>
</dbReference>
<sequence length="146" mass="15442">MLGSADLAADLGLELTLAETELAYPRARLAMASAAAGIEAPIDAVHLDVRDPEGMRVSTRRGSALGFSAKACIHPDQVGIANDEHTPNIATVDRAREVVEIARAMAESVSGVGIAPDGAFVDRPVIMRAQQILARARRMEEAERNG</sequence>
<dbReference type="Gene3D" id="3.20.20.60">
    <property type="entry name" value="Phosphoenolpyruvate-binding domains"/>
    <property type="match status" value="1"/>
</dbReference>
<evidence type="ECO:0000313" key="6">
    <source>
        <dbReference type="Proteomes" id="UP001321543"/>
    </source>
</evidence>
<dbReference type="Pfam" id="PF03328">
    <property type="entry name" value="HpcH_HpaI"/>
    <property type="match status" value="1"/>
</dbReference>
<dbReference type="InterPro" id="IPR015813">
    <property type="entry name" value="Pyrv/PenolPyrv_kinase-like_dom"/>
</dbReference>
<organism evidence="5 6">
    <name type="scientific">Microbacterium suwonense</name>
    <dbReference type="NCBI Taxonomy" id="683047"/>
    <lineage>
        <taxon>Bacteria</taxon>
        <taxon>Bacillati</taxon>
        <taxon>Actinomycetota</taxon>
        <taxon>Actinomycetes</taxon>
        <taxon>Micrococcales</taxon>
        <taxon>Microbacteriaceae</taxon>
        <taxon>Microbacterium</taxon>
    </lineage>
</organism>
<comment type="cofactor">
    <cofactor evidence="1">
        <name>Mg(2+)</name>
        <dbReference type="ChEBI" id="CHEBI:18420"/>
    </cofactor>
</comment>
<accession>A0ABN6X3M1</accession>
<dbReference type="RefSeq" id="WP_286299341.1">
    <property type="nucleotide sequence ID" value="NZ_AP027728.1"/>
</dbReference>
<keyword evidence="2" id="KW-0479">Metal-binding</keyword>
<keyword evidence="3" id="KW-0460">Magnesium</keyword>
<evidence type="ECO:0000256" key="3">
    <source>
        <dbReference type="ARBA" id="ARBA00022842"/>
    </source>
</evidence>
<evidence type="ECO:0000256" key="1">
    <source>
        <dbReference type="ARBA" id="ARBA00001946"/>
    </source>
</evidence>
<evidence type="ECO:0000256" key="2">
    <source>
        <dbReference type="ARBA" id="ARBA00022723"/>
    </source>
</evidence>
<proteinExistence type="predicted"/>
<name>A0ABN6X3M1_9MICO</name>